<evidence type="ECO:0000256" key="6">
    <source>
        <dbReference type="RuleBase" id="RU003732"/>
    </source>
</evidence>
<feature type="transmembrane region" description="Helical" evidence="7">
    <location>
        <begin position="232"/>
        <end position="250"/>
    </location>
</feature>
<accession>A0A844G391</accession>
<evidence type="ECO:0000313" key="8">
    <source>
        <dbReference type="EMBL" id="MST96988.1"/>
    </source>
</evidence>
<evidence type="ECO:0000256" key="1">
    <source>
        <dbReference type="ARBA" id="ARBA00004141"/>
    </source>
</evidence>
<keyword evidence="5 7" id="KW-0472">Membrane</keyword>
<dbReference type="PROSITE" id="PS50267">
    <property type="entry name" value="NA_NEUROTRAN_SYMP_3"/>
    <property type="match status" value="1"/>
</dbReference>
<dbReference type="EMBL" id="VUNS01000006">
    <property type="protein sequence ID" value="MST96988.1"/>
    <property type="molecule type" value="Genomic_DNA"/>
</dbReference>
<keyword evidence="2 6" id="KW-0813">Transport</keyword>
<sequence length="465" mass="50094">MQNQDSSRENLGSRLGFILLTAGCAIGLGNIWRFPFICGQYGGAIFVLIYLFFLIALGFPVMVMELSLGRASRRNIFGAYKTLAQDKRLKWHYPGAVFFLGNVVLMIFYTTVTGWMVAYALKFATGAVSGLGAEGVGRHFGDFLANPVAMVGCMLFAVVFATAICAIGLRKGVERITKLLMGCLFLLLVGLCIRALFLPGAAEGMRFYLWPNPASIEHVGILKVIVEAMNQAFFTLSLGVGSIAIFGSYIDRDHTLPKETLAIVGLDTLVALLAGVIIFPACFSFGVSPDSGPGLVFVSLPNVFNVMHGGRFWGTLFFLFMSAAALTTVVAVFENIIAFLIDELRLGRTAASLATGAGIALLSLPCALGFNLLSDIHPMGGESTFLDLEDYIVSGNLLPLGSLFIILFCASSRGWGWKNFLAEANTGSGLRFPAALRLYVTVVIPILIAGLFLLGFAKQWFGFDI</sequence>
<dbReference type="GO" id="GO:0016020">
    <property type="term" value="C:membrane"/>
    <property type="evidence" value="ECO:0007669"/>
    <property type="project" value="UniProtKB-SubCell"/>
</dbReference>
<reference evidence="8 9" key="1">
    <citation type="submission" date="2019-08" db="EMBL/GenBank/DDBJ databases">
        <title>In-depth cultivation of the pig gut microbiome towards novel bacterial diversity and tailored functional studies.</title>
        <authorList>
            <person name="Wylensek D."/>
            <person name="Hitch T.C.A."/>
            <person name="Clavel T."/>
        </authorList>
    </citation>
    <scope>NUCLEOTIDE SEQUENCE [LARGE SCALE GENOMIC DNA]</scope>
    <source>
        <strain evidence="8 9">BBE-744-WT-12</strain>
    </source>
</reference>
<feature type="transmembrane region" description="Helical" evidence="7">
    <location>
        <begin position="12"/>
        <end position="32"/>
    </location>
</feature>
<evidence type="ECO:0000256" key="3">
    <source>
        <dbReference type="ARBA" id="ARBA00022692"/>
    </source>
</evidence>
<gene>
    <name evidence="8" type="ORF">FYJ85_08005</name>
</gene>
<organism evidence="8 9">
    <name type="scientific">Victivallis lenta</name>
    <dbReference type="NCBI Taxonomy" id="2606640"/>
    <lineage>
        <taxon>Bacteria</taxon>
        <taxon>Pseudomonadati</taxon>
        <taxon>Lentisphaerota</taxon>
        <taxon>Lentisphaeria</taxon>
        <taxon>Victivallales</taxon>
        <taxon>Victivallaceae</taxon>
        <taxon>Victivallis</taxon>
    </lineage>
</organism>
<evidence type="ECO:0000256" key="5">
    <source>
        <dbReference type="ARBA" id="ARBA00023136"/>
    </source>
</evidence>
<evidence type="ECO:0000256" key="4">
    <source>
        <dbReference type="ARBA" id="ARBA00022989"/>
    </source>
</evidence>
<dbReference type="PROSITE" id="PS00610">
    <property type="entry name" value="NA_NEUROTRAN_SYMP_1"/>
    <property type="match status" value="1"/>
</dbReference>
<dbReference type="RefSeq" id="WP_154417782.1">
    <property type="nucleotide sequence ID" value="NZ_DBFCGB010000125.1"/>
</dbReference>
<feature type="transmembrane region" description="Helical" evidence="7">
    <location>
        <begin position="262"/>
        <end position="287"/>
    </location>
</feature>
<comment type="caution">
    <text evidence="8">The sequence shown here is derived from an EMBL/GenBank/DDBJ whole genome shotgun (WGS) entry which is preliminary data.</text>
</comment>
<feature type="transmembrane region" description="Helical" evidence="7">
    <location>
        <begin position="436"/>
        <end position="457"/>
    </location>
</feature>
<feature type="transmembrane region" description="Helical" evidence="7">
    <location>
        <begin position="312"/>
        <end position="341"/>
    </location>
</feature>
<dbReference type="PANTHER" id="PTHR42948">
    <property type="entry name" value="TRANSPORTER"/>
    <property type="match status" value="1"/>
</dbReference>
<dbReference type="SUPFAM" id="SSF161070">
    <property type="entry name" value="SNF-like"/>
    <property type="match status" value="1"/>
</dbReference>
<keyword evidence="4 7" id="KW-1133">Transmembrane helix</keyword>
<dbReference type="GO" id="GO:0015293">
    <property type="term" value="F:symporter activity"/>
    <property type="evidence" value="ECO:0007669"/>
    <property type="project" value="UniProtKB-KW"/>
</dbReference>
<dbReference type="NCBIfam" id="NF037979">
    <property type="entry name" value="Na_transp"/>
    <property type="match status" value="1"/>
</dbReference>
<comment type="subcellular location">
    <subcellularLocation>
        <location evidence="1">Membrane</location>
        <topology evidence="1">Multi-pass membrane protein</topology>
    </subcellularLocation>
</comment>
<evidence type="ECO:0000256" key="2">
    <source>
        <dbReference type="ARBA" id="ARBA00022448"/>
    </source>
</evidence>
<feature type="transmembrane region" description="Helical" evidence="7">
    <location>
        <begin position="179"/>
        <end position="202"/>
    </location>
</feature>
<protein>
    <recommendedName>
        <fullName evidence="6">Transporter</fullName>
    </recommendedName>
</protein>
<proteinExistence type="inferred from homology"/>
<dbReference type="PRINTS" id="PR00176">
    <property type="entry name" value="NANEUSMPORT"/>
</dbReference>
<feature type="transmembrane region" description="Helical" evidence="7">
    <location>
        <begin position="393"/>
        <end position="415"/>
    </location>
</feature>
<keyword evidence="9" id="KW-1185">Reference proteome</keyword>
<dbReference type="Pfam" id="PF00209">
    <property type="entry name" value="SNF"/>
    <property type="match status" value="2"/>
</dbReference>
<dbReference type="InterPro" id="IPR047218">
    <property type="entry name" value="YocR/YhdH-like"/>
</dbReference>
<evidence type="ECO:0000256" key="7">
    <source>
        <dbReference type="SAM" id="Phobius"/>
    </source>
</evidence>
<feature type="transmembrane region" description="Helical" evidence="7">
    <location>
        <begin position="44"/>
        <end position="64"/>
    </location>
</feature>
<keyword evidence="6" id="KW-0769">Symport</keyword>
<dbReference type="AlphaFoldDB" id="A0A844G391"/>
<feature type="transmembrane region" description="Helical" evidence="7">
    <location>
        <begin position="97"/>
        <end position="121"/>
    </location>
</feature>
<dbReference type="PANTHER" id="PTHR42948:SF1">
    <property type="entry name" value="TRANSPORTER"/>
    <property type="match status" value="1"/>
</dbReference>
<comment type="similarity">
    <text evidence="6">Belongs to the sodium:neurotransmitter symporter (SNF) (TC 2.A.22) family.</text>
</comment>
<evidence type="ECO:0000313" key="9">
    <source>
        <dbReference type="Proteomes" id="UP000435649"/>
    </source>
</evidence>
<dbReference type="InterPro" id="IPR000175">
    <property type="entry name" value="Na/ntran_symport"/>
</dbReference>
<dbReference type="InterPro" id="IPR037272">
    <property type="entry name" value="SNS_sf"/>
</dbReference>
<dbReference type="CDD" id="cd10336">
    <property type="entry name" value="SLC6sbd_Tyt1-Like"/>
    <property type="match status" value="1"/>
</dbReference>
<keyword evidence="3 6" id="KW-0812">Transmembrane</keyword>
<feature type="transmembrane region" description="Helical" evidence="7">
    <location>
        <begin position="148"/>
        <end position="167"/>
    </location>
</feature>
<dbReference type="Proteomes" id="UP000435649">
    <property type="component" value="Unassembled WGS sequence"/>
</dbReference>
<name>A0A844G391_9BACT</name>
<feature type="transmembrane region" description="Helical" evidence="7">
    <location>
        <begin position="353"/>
        <end position="373"/>
    </location>
</feature>